<evidence type="ECO:0000313" key="12">
    <source>
        <dbReference type="Proteomes" id="UP000694568"/>
    </source>
</evidence>
<evidence type="ECO:0000256" key="4">
    <source>
        <dbReference type="ARBA" id="ARBA00022691"/>
    </source>
</evidence>
<dbReference type="GO" id="GO:0160104">
    <property type="term" value="F:tRNA (guanine(26)-N2)-dimethyltransferase activity"/>
    <property type="evidence" value="ECO:0007669"/>
    <property type="project" value="UniProtKB-UniRule"/>
</dbReference>
<name>A0A8C9YT26_SANLU</name>
<protein>
    <recommendedName>
        <fullName evidence="7 9">tRNA (guanine(26)-N(2))-dimethyltransferase</fullName>
        <ecNumber evidence="7 9">2.1.1.216</ecNumber>
    </recommendedName>
</protein>
<feature type="region of interest" description="Disordered" evidence="10">
    <location>
        <begin position="1"/>
        <end position="21"/>
    </location>
</feature>
<keyword evidence="12" id="KW-1185">Reference proteome</keyword>
<evidence type="ECO:0000256" key="10">
    <source>
        <dbReference type="SAM" id="MobiDB-lite"/>
    </source>
</evidence>
<accession>A0A8C9YT26</accession>
<dbReference type="InterPro" id="IPR029063">
    <property type="entry name" value="SAM-dependent_MTases_sf"/>
</dbReference>
<dbReference type="Pfam" id="PF02005">
    <property type="entry name" value="TRM"/>
    <property type="match status" value="1"/>
</dbReference>
<comment type="catalytic activity">
    <reaction evidence="8 9">
        <text>guanosine(26) in tRNA + 2 S-adenosyl-L-methionine = N(2)-dimethylguanosine(26) in tRNA + 2 S-adenosyl-L-homocysteine + 2 H(+)</text>
        <dbReference type="Rhea" id="RHEA:43140"/>
        <dbReference type="Rhea" id="RHEA-COMP:10359"/>
        <dbReference type="Rhea" id="RHEA-COMP:10360"/>
        <dbReference type="ChEBI" id="CHEBI:15378"/>
        <dbReference type="ChEBI" id="CHEBI:57856"/>
        <dbReference type="ChEBI" id="CHEBI:59789"/>
        <dbReference type="ChEBI" id="CHEBI:74269"/>
        <dbReference type="ChEBI" id="CHEBI:74513"/>
        <dbReference type="EC" id="2.1.1.216"/>
    </reaction>
</comment>
<evidence type="ECO:0000256" key="8">
    <source>
        <dbReference type="ARBA" id="ARBA00051897"/>
    </source>
</evidence>
<evidence type="ECO:0000256" key="1">
    <source>
        <dbReference type="ARBA" id="ARBA00022555"/>
    </source>
</evidence>
<dbReference type="PROSITE" id="PS51626">
    <property type="entry name" value="SAM_MT_TRM1"/>
    <property type="match status" value="1"/>
</dbReference>
<dbReference type="Ensembl" id="ENSSLUT00000030527.1">
    <property type="protein sequence ID" value="ENSSLUP00000029587.1"/>
    <property type="gene ID" value="ENSSLUG00000012041.1"/>
</dbReference>
<keyword evidence="1 9" id="KW-0820">tRNA-binding</keyword>
<evidence type="ECO:0000256" key="6">
    <source>
        <dbReference type="ARBA" id="ARBA00022884"/>
    </source>
</evidence>
<evidence type="ECO:0000256" key="7">
    <source>
        <dbReference type="ARBA" id="ARBA00039099"/>
    </source>
</evidence>
<dbReference type="PANTHER" id="PTHR10631:SF3">
    <property type="entry name" value="TRNA (GUANINE(26)-N(2))-DIMETHYLTRANSFERASE"/>
    <property type="match status" value="1"/>
</dbReference>
<dbReference type="Proteomes" id="UP000694568">
    <property type="component" value="Unplaced"/>
</dbReference>
<dbReference type="Gene3D" id="3.40.50.150">
    <property type="entry name" value="Vaccinia Virus protein VP39"/>
    <property type="match status" value="1"/>
</dbReference>
<evidence type="ECO:0000256" key="5">
    <source>
        <dbReference type="ARBA" id="ARBA00022694"/>
    </source>
</evidence>
<keyword evidence="6 9" id="KW-0694">RNA-binding</keyword>
<dbReference type="FunFam" id="3.30.56.70:FF:000001">
    <property type="entry name" value="tRNA (guanine(26)-N(2))-dimethyltransferase"/>
    <property type="match status" value="1"/>
</dbReference>
<evidence type="ECO:0000313" key="11">
    <source>
        <dbReference type="Ensembl" id="ENSSLUP00000029587.1"/>
    </source>
</evidence>
<dbReference type="PANTHER" id="PTHR10631">
    <property type="entry name" value="N 2 ,N 2 -DIMETHYLGUANOSINE TRNA METHYLTRANSFERASE"/>
    <property type="match status" value="1"/>
</dbReference>
<keyword evidence="3 9" id="KW-0808">Transferase</keyword>
<keyword evidence="4 9" id="KW-0949">S-adenosyl-L-methionine</keyword>
<keyword evidence="2 9" id="KW-0489">Methyltransferase</keyword>
<dbReference type="SUPFAM" id="SSF53335">
    <property type="entry name" value="S-adenosyl-L-methionine-dependent methyltransferases"/>
    <property type="match status" value="1"/>
</dbReference>
<dbReference type="GO" id="GO:0005634">
    <property type="term" value="C:nucleus"/>
    <property type="evidence" value="ECO:0007669"/>
    <property type="project" value="TreeGrafter"/>
</dbReference>
<evidence type="ECO:0000256" key="9">
    <source>
        <dbReference type="PROSITE-ProRule" id="PRU00958"/>
    </source>
</evidence>
<keyword evidence="5 9" id="KW-0819">tRNA processing</keyword>
<gene>
    <name evidence="11" type="primary">trmt1</name>
</gene>
<dbReference type="GO" id="GO:0000049">
    <property type="term" value="F:tRNA binding"/>
    <property type="evidence" value="ECO:0007669"/>
    <property type="project" value="UniProtKB-UniRule"/>
</dbReference>
<sequence>SISEDTSLAPMDATADKEKPLSAGLLPGETVVKEGKAAILFPSANEVFYNPVQEFNRDLTCAVITEFARDLLAQRGVKVVVPGEKERVLVSLSEETNEDDAQTEEKNGAESPAVTATVGEKCERGLRVLEGLAASGLRSVRFALEVPGLQSVTANDFSTKAAALIARNAQYNGVSHLLEASCRDASMLMYEMRGKKERFDVIDLDPYGSPASFLDAAVQAVSEGGLLCVTCTDMAVMAGNSGETCYSKYGSVSIKAKYCHEMALRIILHSLDQRAGVYQRYIQPLLSVSVDFYIRVFVRVFTGQATVKNSASKQALVYNCVGCGSFHLQRMGRRTSNGKHMKYSPAAGPPVGPECEHCGQRHQLGGPIWAEPIYDLAFVQKVLSAVSGNPSRFGTSKRIEGMLSMVTEELEDVPLYYTMDSLSSTIHCSTPPLLQFKSALLHAGHRVSLSHACKNAIKTDAPPAAIWDIMRCWEKANPVKREKLSETSPAFKILSTEPSLEACFTVREDANPQSRKRHLTRFQENPQAFWGPKARAKAGGGIATNLQDKRKKCQNKRKNQITDSSEVKNFHCKKFRQVSSPRGSCAAIASNCVYFRQKDSTEKIYSASHKKKDTWHLYMSHSSSLFTALPKQCLSIKQSGWLSDVSMPFGFLPDETSVAGTLLLIHCSSC</sequence>
<dbReference type="AlphaFoldDB" id="A0A8C9YT26"/>
<reference evidence="11" key="2">
    <citation type="submission" date="2025-09" db="UniProtKB">
        <authorList>
            <consortium name="Ensembl"/>
        </authorList>
    </citation>
    <scope>IDENTIFICATION</scope>
</reference>
<evidence type="ECO:0000256" key="2">
    <source>
        <dbReference type="ARBA" id="ARBA00022603"/>
    </source>
</evidence>
<dbReference type="InterPro" id="IPR042296">
    <property type="entry name" value="tRNA_met_Trm1_C"/>
</dbReference>
<dbReference type="GO" id="GO:0002940">
    <property type="term" value="P:tRNA N2-guanine methylation"/>
    <property type="evidence" value="ECO:0007669"/>
    <property type="project" value="TreeGrafter"/>
</dbReference>
<dbReference type="InterPro" id="IPR002905">
    <property type="entry name" value="Trm1"/>
</dbReference>
<dbReference type="GeneTree" id="ENSGT00530000063646"/>
<comment type="similarity">
    <text evidence="9">Belongs to the class I-like SAM-binding methyltransferase superfamily. Trm1 family.</text>
</comment>
<reference evidence="11" key="1">
    <citation type="submission" date="2025-08" db="UniProtKB">
        <authorList>
            <consortium name="Ensembl"/>
        </authorList>
    </citation>
    <scope>IDENTIFICATION</scope>
</reference>
<dbReference type="EC" id="2.1.1.216" evidence="7 9"/>
<dbReference type="Gene3D" id="3.30.56.70">
    <property type="entry name" value="N2,N2-dimethylguanosine tRNA methyltransferase, C-terminal domain"/>
    <property type="match status" value="1"/>
</dbReference>
<dbReference type="NCBIfam" id="TIGR00308">
    <property type="entry name" value="TRM1"/>
    <property type="match status" value="1"/>
</dbReference>
<organism evidence="11 12">
    <name type="scientific">Sander lucioperca</name>
    <name type="common">Pike-perch</name>
    <name type="synonym">Perca lucioperca</name>
    <dbReference type="NCBI Taxonomy" id="283035"/>
    <lineage>
        <taxon>Eukaryota</taxon>
        <taxon>Metazoa</taxon>
        <taxon>Chordata</taxon>
        <taxon>Craniata</taxon>
        <taxon>Vertebrata</taxon>
        <taxon>Euteleostomi</taxon>
        <taxon>Actinopterygii</taxon>
        <taxon>Neopterygii</taxon>
        <taxon>Teleostei</taxon>
        <taxon>Neoteleostei</taxon>
        <taxon>Acanthomorphata</taxon>
        <taxon>Eupercaria</taxon>
        <taxon>Perciformes</taxon>
        <taxon>Percoidei</taxon>
        <taxon>Percidae</taxon>
        <taxon>Luciopercinae</taxon>
        <taxon>Sander</taxon>
    </lineage>
</organism>
<evidence type="ECO:0000256" key="3">
    <source>
        <dbReference type="ARBA" id="ARBA00022679"/>
    </source>
</evidence>
<proteinExistence type="inferred from homology"/>
<feature type="region of interest" description="Disordered" evidence="10">
    <location>
        <begin position="92"/>
        <end position="116"/>
    </location>
</feature>